<feature type="region of interest" description="Disordered" evidence="10">
    <location>
        <begin position="2016"/>
        <end position="2039"/>
    </location>
</feature>
<dbReference type="InterPro" id="IPR019734">
    <property type="entry name" value="TPR_rpt"/>
</dbReference>
<dbReference type="PANTHER" id="PTHR15502">
    <property type="entry name" value="CALCINEURIN-BINDING PROTEIN CABIN 1-RELATED"/>
    <property type="match status" value="1"/>
</dbReference>
<feature type="region of interest" description="Disordered" evidence="10">
    <location>
        <begin position="361"/>
        <end position="400"/>
    </location>
</feature>
<evidence type="ECO:0000256" key="2">
    <source>
        <dbReference type="ARBA" id="ARBA00022553"/>
    </source>
</evidence>
<feature type="repeat" description="TPR" evidence="9">
    <location>
        <begin position="90"/>
        <end position="123"/>
    </location>
</feature>
<dbReference type="PANTHER" id="PTHR15502:SF7">
    <property type="entry name" value="CALCINEURIN-BINDING PROTEIN CABIN-1"/>
    <property type="match status" value="1"/>
</dbReference>
<sequence>MIRIAALNASSTVEDDHEGSFKSHKTQTKEAQEAEAFALYHKALDLQKHDRFEESAKAYHELLEARLLREAVSSGDEKEGLKHPGLMLKYSTFKNLAQLAAQREDLETAMEFYLEAVMLDSTDVNLWYKIGHVALRLIRVPLARHAFEEGLRCNPDHWPCLDNLITVLYTLSDYTTCLYFICKALEKDCRYSKGLVLKEKIFEEQPCLRQDSLRMFLKCDMSIHEVSVSAAESQAIMDEALGLRRRRQALTVHEKEPDLKLVQPIPFLTWKCLGESLLATYHHLTTCEPPRPSLGKRIDLSDYQDPGQPLVSSAVVAPVSVIQPSPVSANPEVTVAEPVLSYAPVATASFLLHSPSLLETGIPAGDVSGGDKSKKAVKRKKISEESGETAKRRSARVRNTKCKKEEKVDFQELLVKFLPSRLRKLDPEEEDDPFSNYEVPSEAKLENFPSVGPHRLSFDSATFMESEKQDVHAFLLGNLSNGGILELMMRYLKSMGHRFLLRWPPGLAEVVLSIYHSWRRHSASLPNPLLRDCGNGHIQDMMLMSLSCMELQLDQWLLTKGRSSAVSPRNCPAGVVSGRFGPDFPGAHFLGDLLQLSFASSQRDLFEDGWLEFVVRVYWLKARFLALQGDMEQALENYDICTEMLQSSAAARAVAGAEQRDVVIRLPNLHNDSVVSLEEDSLLRLEDHRQCFECSDVALNEAVQQMVNATEAAAKEEWVATVTQLLLGIEQALSADSSGSILRDSSSAAGLTRLTNNLIQVIDCSMAVQEEPKEPHVSSVLPWIILHRIIRQEEDSFRSLCHQQQLHSPADEVTTDLPMLPSSLMLLNTAHEYLGRRAWCCNSDGALLRFYVRVLQKELAASTSEDTHPYKEELETALEQCFYCLYSYPSKKSKARYLEEHSAQQVDLIWEDALFMFEYFKPKTLPEFDSYKTSTVSADLANLLKRIATIVPRTERPALSLDKVSTYIEGTSAEVPCLLEGADPSPPVVNELYYLLADYHFKNKEQSKAIKFYMHDICVCPNRFDSWAGMALARASRIQDKLNSNELKSDGPIWKHATPVLNCFRRALEIDSSNLSLWIEFGTMSYALHSFASRQLKQWRPELPPELVQQMEERRDSMLETARHCFTSAARCEGDGDEEEWLIHYMLGKVAEKQQQPPTVYLRHYRQAGHYLHEEAARYPKKIHYHNPPELAMEALEVYFRLHASILKLLGRPDSGVSAEVLVSFMKEAAEGPFARGEEKNAPKASEKEKACLVDEDSHSSAGTLPGPGASLPSSSGPGLTSPPYTATPIDHDYVKCKKPHQQATPDERSQESTAVALSDSSSTQDLFSEPASSLEGSQKPYTEKRPPAPSSQVGPPGKDLQGAAEERGKAEESSESTEGFRATEQGSQKPAADPPASAGTPAKPPTSVPAPWDGRKRGDPLGEPAAFPQGLPAGAEEQRQFLTEQCIASLRLCLSRFPQHYKSLYRLAFLYTYSKTHQNLQWARDVLLGSGIPWQQLQHMPAQGLFCERNKTNFFNGSERPGPKACGFPGARMTTDVSHKASPEDGQEALPHPKKPPLADGSGPGAEPGGKAGPHNHRPVAVDAGDGADQGGERKDKESPRPGPTEPMDTGEAATRGSDSERAPPLQPGHPPRDWGPESRPAELSLEELSISARQQPSPPTLAPPATAAAPATTPGPRTGSHPEEAPPRPSRKRKLLEDTESGKTLLLDAYRVWQQGQKGVAYDLGRIERIMSETYMLIKQVDEEAALEQAVKFCQVHLGAAAQRQAAGDTPTTPKHPKDSRENFFPTAVAPAAPDPMPADTPQRPSDGHTKPRPAQAAAPVVVTCPPSASASTPDPSKDPGPPRPHRPEATPSMSSLGPEGEELAGGAEGTGFLPQEPRCSEQVKTAPEGPPAEPHCWPAEAAPRTGAEPTCSQVASSKVPSGGSAQPPEGHPGKAEPGRAKSRLLPNMPKLVIPSATTKFPPEITVTPPTPTLLSPKGSISEETKQKLKSAILSAQSAANVRKESLCQPALEVLETSSQESSLESETDEDDDYMDI</sequence>
<dbReference type="Pfam" id="PF09047">
    <property type="entry name" value="MEF2_binding"/>
    <property type="match status" value="1"/>
</dbReference>
<dbReference type="InterPro" id="IPR033053">
    <property type="entry name" value="Hir3/CABIN1"/>
</dbReference>
<feature type="compositionally biased region" description="Basic and acidic residues" evidence="10">
    <location>
        <begin position="1632"/>
        <end position="1642"/>
    </location>
</feature>
<dbReference type="InterPro" id="IPR015134">
    <property type="entry name" value="MEF2-bd"/>
</dbReference>
<organism evidence="12">
    <name type="scientific">Balaenoptera musculus</name>
    <name type="common">Blue whale</name>
    <dbReference type="NCBI Taxonomy" id="9771"/>
    <lineage>
        <taxon>Eukaryota</taxon>
        <taxon>Metazoa</taxon>
        <taxon>Chordata</taxon>
        <taxon>Craniata</taxon>
        <taxon>Vertebrata</taxon>
        <taxon>Euteleostomi</taxon>
        <taxon>Mammalia</taxon>
        <taxon>Eutheria</taxon>
        <taxon>Laurasiatheria</taxon>
        <taxon>Artiodactyla</taxon>
        <taxon>Whippomorpha</taxon>
        <taxon>Cetacea</taxon>
        <taxon>Mysticeti</taxon>
        <taxon>Balaenopteridae</taxon>
        <taxon>Balaenoptera</taxon>
    </lineage>
</organism>
<feature type="compositionally biased region" description="Polar residues" evidence="10">
    <location>
        <begin position="1913"/>
        <end position="1922"/>
    </location>
</feature>
<feature type="region of interest" description="Disordered" evidence="10">
    <location>
        <begin position="1519"/>
        <end position="1701"/>
    </location>
</feature>
<feature type="compositionally biased region" description="Low complexity" evidence="10">
    <location>
        <begin position="1665"/>
        <end position="1676"/>
    </location>
</feature>
<evidence type="ECO:0000256" key="3">
    <source>
        <dbReference type="ARBA" id="ARBA00022737"/>
    </source>
</evidence>
<dbReference type="CDD" id="cd13839">
    <property type="entry name" value="MEF2_binding"/>
    <property type="match status" value="1"/>
</dbReference>
<dbReference type="GO" id="GO:0031491">
    <property type="term" value="F:nucleosome binding"/>
    <property type="evidence" value="ECO:0007669"/>
    <property type="project" value="TreeGrafter"/>
</dbReference>
<dbReference type="SUPFAM" id="SSF48452">
    <property type="entry name" value="TPR-like"/>
    <property type="match status" value="2"/>
</dbReference>
<dbReference type="PROSITE" id="PS50005">
    <property type="entry name" value="TPR"/>
    <property type="match status" value="1"/>
</dbReference>
<dbReference type="Gene3D" id="1.25.40.10">
    <property type="entry name" value="Tetratricopeptide repeat domain"/>
    <property type="match status" value="2"/>
</dbReference>
<evidence type="ECO:0000256" key="1">
    <source>
        <dbReference type="ARBA" id="ARBA00004123"/>
    </source>
</evidence>
<name>A0A8C0DU67_BALMU</name>
<evidence type="ECO:0000256" key="10">
    <source>
        <dbReference type="SAM" id="MobiDB-lite"/>
    </source>
</evidence>
<feature type="domain" description="Calcineurin-binding protein cabin-1 MEF2-binding" evidence="11">
    <location>
        <begin position="1975"/>
        <end position="2009"/>
    </location>
</feature>
<feature type="region of interest" description="Disordered" evidence="10">
    <location>
        <begin position="1234"/>
        <end position="1431"/>
    </location>
</feature>
<reference evidence="12" key="1">
    <citation type="submission" date="2023-09" db="UniProtKB">
        <authorList>
            <consortium name="Ensembl"/>
        </authorList>
    </citation>
    <scope>IDENTIFICATION</scope>
</reference>
<evidence type="ECO:0000256" key="5">
    <source>
        <dbReference type="ARBA" id="ARBA00022853"/>
    </source>
</evidence>
<accession>A0A8C0DU67</accession>
<feature type="compositionally biased region" description="Low complexity" evidence="10">
    <location>
        <begin position="1262"/>
        <end position="1284"/>
    </location>
</feature>
<feature type="compositionally biased region" description="Acidic residues" evidence="10">
    <location>
        <begin position="2026"/>
        <end position="2039"/>
    </location>
</feature>
<dbReference type="Ensembl" id="ENSBMST00010028216.1">
    <property type="protein sequence ID" value="ENSBMSP00010025634.1"/>
    <property type="gene ID" value="ENSBMSG00010018598.1"/>
</dbReference>
<proteinExistence type="predicted"/>
<feature type="compositionally biased region" description="Polar residues" evidence="10">
    <location>
        <begin position="1312"/>
        <end position="1341"/>
    </location>
</feature>
<evidence type="ECO:0000256" key="7">
    <source>
        <dbReference type="ARBA" id="ARBA00071005"/>
    </source>
</evidence>
<evidence type="ECO:0000256" key="4">
    <source>
        <dbReference type="ARBA" id="ARBA00022803"/>
    </source>
</evidence>
<comment type="subcellular location">
    <subcellularLocation>
        <location evidence="1">Nucleus</location>
    </subcellularLocation>
</comment>
<keyword evidence="6" id="KW-0539">Nucleus</keyword>
<dbReference type="SMART" id="SM00028">
    <property type="entry name" value="TPR"/>
    <property type="match status" value="5"/>
</dbReference>
<feature type="compositionally biased region" description="Basic and acidic residues" evidence="10">
    <location>
        <begin position="382"/>
        <end position="391"/>
    </location>
</feature>
<feature type="compositionally biased region" description="Gly residues" evidence="10">
    <location>
        <begin position="1563"/>
        <end position="1573"/>
    </location>
</feature>
<feature type="region of interest" description="Disordered" evidence="10">
    <location>
        <begin position="1766"/>
        <end position="1983"/>
    </location>
</feature>
<feature type="compositionally biased region" description="Basic and acidic residues" evidence="10">
    <location>
        <begin position="1592"/>
        <end position="1601"/>
    </location>
</feature>
<dbReference type="FunFam" id="1.25.40.10:FF:000076">
    <property type="entry name" value="calcineurin-binding protein cabin-1 isoform X1"/>
    <property type="match status" value="1"/>
</dbReference>
<dbReference type="GO" id="GO:0005634">
    <property type="term" value="C:nucleus"/>
    <property type="evidence" value="ECO:0007669"/>
    <property type="project" value="UniProtKB-SubCell"/>
</dbReference>
<evidence type="ECO:0000313" key="12">
    <source>
        <dbReference type="Ensembl" id="ENSBMSP00010025634.1"/>
    </source>
</evidence>
<keyword evidence="2" id="KW-0597">Phosphoprotein</keyword>
<feature type="compositionally biased region" description="Basic and acidic residues" evidence="10">
    <location>
        <begin position="1236"/>
        <end position="1259"/>
    </location>
</feature>
<dbReference type="FunFam" id="1.25.40.10:FF:000654">
    <property type="entry name" value="Calcineurin-binding protein 1"/>
    <property type="match status" value="1"/>
</dbReference>
<evidence type="ECO:0000256" key="9">
    <source>
        <dbReference type="PROSITE-ProRule" id="PRU00339"/>
    </source>
</evidence>
<keyword evidence="4 9" id="KW-0802">TPR repeat</keyword>
<gene>
    <name evidence="12" type="primary">CABIN1</name>
</gene>
<dbReference type="InterPro" id="IPR011990">
    <property type="entry name" value="TPR-like_helical_dom_sf"/>
</dbReference>
<evidence type="ECO:0000259" key="11">
    <source>
        <dbReference type="Pfam" id="PF09047"/>
    </source>
</evidence>
<evidence type="ECO:0000256" key="8">
    <source>
        <dbReference type="ARBA" id="ARBA00078627"/>
    </source>
</evidence>
<feature type="compositionally biased region" description="Low complexity" evidence="10">
    <location>
        <begin position="1815"/>
        <end position="1837"/>
    </location>
</feature>
<dbReference type="GeneTree" id="ENSGT00390000008529"/>
<keyword evidence="3" id="KW-0677">Repeat</keyword>
<keyword evidence="5" id="KW-0156">Chromatin regulator</keyword>
<protein>
    <recommendedName>
        <fullName evidence="7">Calcineurin-binding protein cabin-1</fullName>
    </recommendedName>
    <alternativeName>
        <fullName evidence="8">Calcineurin inhibitor</fullName>
    </alternativeName>
</protein>
<dbReference type="GO" id="GO:0006325">
    <property type="term" value="P:chromatin organization"/>
    <property type="evidence" value="ECO:0007669"/>
    <property type="project" value="UniProtKB-KW"/>
</dbReference>
<evidence type="ECO:0000256" key="6">
    <source>
        <dbReference type="ARBA" id="ARBA00023242"/>
    </source>
</evidence>